<evidence type="ECO:0000313" key="2">
    <source>
        <dbReference type="EMBL" id="WVZ84679.1"/>
    </source>
</evidence>
<evidence type="ECO:0000256" key="1">
    <source>
        <dbReference type="SAM" id="MobiDB-lite"/>
    </source>
</evidence>
<keyword evidence="3" id="KW-1185">Reference proteome</keyword>
<feature type="compositionally biased region" description="Pro residues" evidence="1">
    <location>
        <begin position="67"/>
        <end position="80"/>
    </location>
</feature>
<sequence length="142" mass="15717">MTTTTTTDGDELDDDLTYDGRNDGDCCATLKFACGDGCEDLLSAIHTLISVERRWEKRPREEVRIVAPPPARPRGPPPAPTQTLDQLLDEPCPTHKDMRHTLRNCRDFKAMLARGQLPMPQPAPPPPPPQNQPPQRSNGGNN</sequence>
<dbReference type="EMBL" id="CP144751">
    <property type="protein sequence ID" value="WVZ84679.1"/>
    <property type="molecule type" value="Genomic_DNA"/>
</dbReference>
<gene>
    <name evidence="2" type="ORF">U9M48_031683</name>
</gene>
<dbReference type="AlphaFoldDB" id="A0AAQ3U4G3"/>
<feature type="region of interest" description="Disordered" evidence="1">
    <location>
        <begin position="112"/>
        <end position="142"/>
    </location>
</feature>
<reference evidence="2 3" key="1">
    <citation type="submission" date="2024-02" db="EMBL/GenBank/DDBJ databases">
        <title>High-quality chromosome-scale genome assembly of Pensacola bahiagrass (Paspalum notatum Flugge var. saurae).</title>
        <authorList>
            <person name="Vega J.M."/>
            <person name="Podio M."/>
            <person name="Orjuela J."/>
            <person name="Siena L.A."/>
            <person name="Pessino S.C."/>
            <person name="Combes M.C."/>
            <person name="Mariac C."/>
            <person name="Albertini E."/>
            <person name="Pupilli F."/>
            <person name="Ortiz J.P.A."/>
            <person name="Leblanc O."/>
        </authorList>
    </citation>
    <scope>NUCLEOTIDE SEQUENCE [LARGE SCALE GENOMIC DNA]</scope>
    <source>
        <strain evidence="2">R1</strain>
        <tissue evidence="2">Leaf</tissue>
    </source>
</reference>
<protein>
    <submittedName>
        <fullName evidence="2">Uncharacterized protein</fullName>
    </submittedName>
</protein>
<proteinExistence type="predicted"/>
<dbReference type="Proteomes" id="UP001341281">
    <property type="component" value="Chromosome 07"/>
</dbReference>
<feature type="region of interest" description="Disordered" evidence="1">
    <location>
        <begin position="57"/>
        <end position="85"/>
    </location>
</feature>
<feature type="compositionally biased region" description="Pro residues" evidence="1">
    <location>
        <begin position="119"/>
        <end position="132"/>
    </location>
</feature>
<accession>A0AAQ3U4G3</accession>
<organism evidence="2 3">
    <name type="scientific">Paspalum notatum var. saurae</name>
    <dbReference type="NCBI Taxonomy" id="547442"/>
    <lineage>
        <taxon>Eukaryota</taxon>
        <taxon>Viridiplantae</taxon>
        <taxon>Streptophyta</taxon>
        <taxon>Embryophyta</taxon>
        <taxon>Tracheophyta</taxon>
        <taxon>Spermatophyta</taxon>
        <taxon>Magnoliopsida</taxon>
        <taxon>Liliopsida</taxon>
        <taxon>Poales</taxon>
        <taxon>Poaceae</taxon>
        <taxon>PACMAD clade</taxon>
        <taxon>Panicoideae</taxon>
        <taxon>Andropogonodae</taxon>
        <taxon>Paspaleae</taxon>
        <taxon>Paspalinae</taxon>
        <taxon>Paspalum</taxon>
    </lineage>
</organism>
<evidence type="ECO:0000313" key="3">
    <source>
        <dbReference type="Proteomes" id="UP001341281"/>
    </source>
</evidence>
<name>A0AAQ3U4G3_PASNO</name>